<proteinExistence type="predicted"/>
<evidence type="ECO:0000256" key="1">
    <source>
        <dbReference type="ARBA" id="ARBA00022857"/>
    </source>
</evidence>
<dbReference type="RefSeq" id="WP_157748470.1">
    <property type="nucleotide sequence ID" value="NZ_JBHSOG010000030.1"/>
</dbReference>
<sequence length="360" mass="38752">MSAALKRSPAEVARALRKWLTSLPADWPPADTATTAFCRQRLERLADEAVLTAKVAADLGSRPWRPLGHVLAVVSENDHLGVVAALMAAALTGNRLTLKSRAGLAALRSLRDALGWDEAACRIADWSSEGQNDAELLAGVDGVVLAGSEALIRHYRRAAAQRVRLIEYGPQMSAACIAEWPVSTTEQAACIDALIRDTTLFLQNVCSSPQFVLTPGAAAAEALFAALAARLAVMPPLPEEIRLQQSIKAQELRLLARLGEPVDVALDAGTGWAVTRSPSDVAYWMPRGFRLIVGGLEKLQEPSLPLQTLGIWPSPAVGPVEAAALHRCRLGRMHERPVTAPHDGHWELAQWVSFVSCDTQ</sequence>
<accession>A0ABW1AQE4</accession>
<name>A0ABW1AQE4_9RHOO</name>
<dbReference type="Pfam" id="PF05893">
    <property type="entry name" value="LuxC"/>
    <property type="match status" value="1"/>
</dbReference>
<dbReference type="EMBL" id="JBHSOG010000030">
    <property type="protein sequence ID" value="MFC5769507.1"/>
    <property type="molecule type" value="Genomic_DNA"/>
</dbReference>
<gene>
    <name evidence="2" type="ORF">ACFPTN_08975</name>
</gene>
<keyword evidence="3" id="KW-1185">Reference proteome</keyword>
<reference evidence="3" key="1">
    <citation type="journal article" date="2019" name="Int. J. Syst. Evol. Microbiol.">
        <title>The Global Catalogue of Microorganisms (GCM) 10K type strain sequencing project: providing services to taxonomists for standard genome sequencing and annotation.</title>
        <authorList>
            <consortium name="The Broad Institute Genomics Platform"/>
            <consortium name="The Broad Institute Genome Sequencing Center for Infectious Disease"/>
            <person name="Wu L."/>
            <person name="Ma J."/>
        </authorList>
    </citation>
    <scope>NUCLEOTIDE SEQUENCE [LARGE SCALE GENOMIC DNA]</scope>
    <source>
        <strain evidence="3">SHR3</strain>
    </source>
</reference>
<comment type="caution">
    <text evidence="2">The sequence shown here is derived from an EMBL/GenBank/DDBJ whole genome shotgun (WGS) entry which is preliminary data.</text>
</comment>
<evidence type="ECO:0000313" key="3">
    <source>
        <dbReference type="Proteomes" id="UP001595974"/>
    </source>
</evidence>
<dbReference type="SUPFAM" id="SSF53720">
    <property type="entry name" value="ALDH-like"/>
    <property type="match status" value="1"/>
</dbReference>
<dbReference type="InterPro" id="IPR016161">
    <property type="entry name" value="Ald_DH/histidinol_DH"/>
</dbReference>
<keyword evidence="1" id="KW-0521">NADP</keyword>
<protein>
    <submittedName>
        <fullName evidence="2">Acyl-CoA reductase</fullName>
    </submittedName>
</protein>
<organism evidence="2 3">
    <name type="scientific">Thauera sinica</name>
    <dbReference type="NCBI Taxonomy" id="2665146"/>
    <lineage>
        <taxon>Bacteria</taxon>
        <taxon>Pseudomonadati</taxon>
        <taxon>Pseudomonadota</taxon>
        <taxon>Betaproteobacteria</taxon>
        <taxon>Rhodocyclales</taxon>
        <taxon>Zoogloeaceae</taxon>
        <taxon>Thauera</taxon>
    </lineage>
</organism>
<dbReference type="InterPro" id="IPR008670">
    <property type="entry name" value="CoA_reduct_LuxC"/>
</dbReference>
<dbReference type="Proteomes" id="UP001595974">
    <property type="component" value="Unassembled WGS sequence"/>
</dbReference>
<evidence type="ECO:0000313" key="2">
    <source>
        <dbReference type="EMBL" id="MFC5769507.1"/>
    </source>
</evidence>